<keyword evidence="1 8" id="KW-0813">Transport</keyword>
<comment type="caution">
    <text evidence="12">The sequence shown here is derived from an EMBL/GenBank/DDBJ whole genome shotgun (WGS) entry which is preliminary data.</text>
</comment>
<keyword evidence="4 8" id="KW-0915">Sodium</keyword>
<evidence type="ECO:0000256" key="6">
    <source>
        <dbReference type="ARBA" id="ARBA00023075"/>
    </source>
</evidence>
<evidence type="ECO:0000256" key="7">
    <source>
        <dbReference type="ARBA" id="ARBA00023201"/>
    </source>
</evidence>
<dbReference type="RefSeq" id="WP_189360641.1">
    <property type="nucleotide sequence ID" value="NZ_BMWZ01000004.1"/>
</dbReference>
<evidence type="ECO:0000256" key="2">
    <source>
        <dbReference type="ARBA" id="ARBA00022967"/>
    </source>
</evidence>
<comment type="catalytic activity">
    <reaction evidence="8">
        <text>a ubiquinone + n Na(+)(in) + NADH + H(+) = a ubiquinol + n Na(+)(out) + NAD(+)</text>
        <dbReference type="Rhea" id="RHEA:47748"/>
        <dbReference type="Rhea" id="RHEA-COMP:9565"/>
        <dbReference type="Rhea" id="RHEA-COMP:9566"/>
        <dbReference type="ChEBI" id="CHEBI:15378"/>
        <dbReference type="ChEBI" id="CHEBI:16389"/>
        <dbReference type="ChEBI" id="CHEBI:17976"/>
        <dbReference type="ChEBI" id="CHEBI:29101"/>
        <dbReference type="ChEBI" id="CHEBI:57540"/>
        <dbReference type="ChEBI" id="CHEBI:57945"/>
        <dbReference type="EC" id="7.2.1.1"/>
    </reaction>
</comment>
<keyword evidence="13" id="KW-1185">Reference proteome</keyword>
<evidence type="ECO:0000259" key="11">
    <source>
        <dbReference type="Pfam" id="PF24836"/>
    </source>
</evidence>
<dbReference type="HAMAP" id="MF_00425">
    <property type="entry name" value="NqrA"/>
    <property type="match status" value="1"/>
</dbReference>
<feature type="domain" description="Na(+)-translocating NADH-quinone reductase subunit A C-terminal" evidence="10">
    <location>
        <begin position="263"/>
        <end position="314"/>
    </location>
</feature>
<gene>
    <name evidence="8 12" type="primary">nqrA</name>
    <name evidence="12" type="ORF">GCM10007028_19900</name>
</gene>
<protein>
    <recommendedName>
        <fullName evidence="8">Na(+)-translocating NADH-quinone reductase subunit A</fullName>
        <shortName evidence="8">Na(+)-NQR subunit A</shortName>
        <shortName evidence="8">Na(+)-translocating NQR subunit A</shortName>
        <ecNumber evidence="8">7.2.1.1</ecNumber>
    </recommendedName>
    <alternativeName>
        <fullName evidence="8">NQR complex subunit A</fullName>
    </alternativeName>
    <alternativeName>
        <fullName evidence="8">NQR-1 subunit A</fullName>
    </alternativeName>
</protein>
<comment type="function">
    <text evidence="8">NQR complex catalyzes the reduction of ubiquinone-1 to ubiquinol by two successive reactions, coupled with the transport of Na(+) ions from the cytoplasm to the periplasm. NqrA to NqrE are probably involved in the second step, the conversion of ubisemiquinone to ubiquinol.</text>
</comment>
<dbReference type="Pfam" id="PF05896">
    <property type="entry name" value="NQRA_N"/>
    <property type="match status" value="1"/>
</dbReference>
<dbReference type="Pfam" id="PF24836">
    <property type="entry name" value="NQRA_2nd"/>
    <property type="match status" value="1"/>
</dbReference>
<dbReference type="PANTHER" id="PTHR37839:SF1">
    <property type="entry name" value="NA(+)-TRANSLOCATING NADH-QUINONE REDUCTASE SUBUNIT A"/>
    <property type="match status" value="1"/>
</dbReference>
<evidence type="ECO:0000259" key="10">
    <source>
        <dbReference type="Pfam" id="PF11973"/>
    </source>
</evidence>
<proteinExistence type="inferred from homology"/>
<dbReference type="GO" id="GO:0016655">
    <property type="term" value="F:oxidoreductase activity, acting on NAD(P)H, quinone or similar compound as acceptor"/>
    <property type="evidence" value="ECO:0007669"/>
    <property type="project" value="UniProtKB-UniRule"/>
</dbReference>
<keyword evidence="2 8" id="KW-1278">Translocase</keyword>
<dbReference type="InterPro" id="IPR022615">
    <property type="entry name" value="NqrA_C_domain"/>
</dbReference>
<comment type="similarity">
    <text evidence="8">Belongs to the NqrA family.</text>
</comment>
<dbReference type="GO" id="GO:0006814">
    <property type="term" value="P:sodium ion transport"/>
    <property type="evidence" value="ECO:0007669"/>
    <property type="project" value="UniProtKB-UniRule"/>
</dbReference>
<comment type="subunit">
    <text evidence="8">Composed of six subunits; NqrA, NqrB, NqrC, NqrD, NqrE and NqrF.</text>
</comment>
<keyword evidence="5 8" id="KW-0406">Ion transport</keyword>
<dbReference type="AlphaFoldDB" id="A0A918R2V3"/>
<accession>A0A918R2V3</accession>
<dbReference type="EMBL" id="BMWZ01000004">
    <property type="protein sequence ID" value="GGZ82152.1"/>
    <property type="molecule type" value="Genomic_DNA"/>
</dbReference>
<feature type="domain" description="NqrA second alpha/beta" evidence="11">
    <location>
        <begin position="115"/>
        <end position="258"/>
    </location>
</feature>
<dbReference type="InterPro" id="IPR056148">
    <property type="entry name" value="NQRA_2nd"/>
</dbReference>
<organism evidence="12 13">
    <name type="scientific">Algibacter mikhailovii</name>
    <dbReference type="NCBI Taxonomy" id="425498"/>
    <lineage>
        <taxon>Bacteria</taxon>
        <taxon>Pseudomonadati</taxon>
        <taxon>Bacteroidota</taxon>
        <taxon>Flavobacteriia</taxon>
        <taxon>Flavobacteriales</taxon>
        <taxon>Flavobacteriaceae</taxon>
        <taxon>Algibacter</taxon>
    </lineage>
</organism>
<evidence type="ECO:0000256" key="4">
    <source>
        <dbReference type="ARBA" id="ARBA00023053"/>
    </source>
</evidence>
<dbReference type="InterPro" id="IPR056147">
    <property type="entry name" value="NQRA_N"/>
</dbReference>
<evidence type="ECO:0000256" key="5">
    <source>
        <dbReference type="ARBA" id="ARBA00023065"/>
    </source>
</evidence>
<evidence type="ECO:0000259" key="9">
    <source>
        <dbReference type="Pfam" id="PF05896"/>
    </source>
</evidence>
<keyword evidence="6 8" id="KW-0830">Ubiquinone</keyword>
<dbReference type="InterPro" id="IPR008703">
    <property type="entry name" value="NqrA"/>
</dbReference>
<evidence type="ECO:0000313" key="12">
    <source>
        <dbReference type="EMBL" id="GGZ82152.1"/>
    </source>
</evidence>
<dbReference type="Proteomes" id="UP000636004">
    <property type="component" value="Unassembled WGS sequence"/>
</dbReference>
<dbReference type="NCBIfam" id="TIGR01936">
    <property type="entry name" value="nqrA"/>
    <property type="match status" value="1"/>
</dbReference>
<keyword evidence="7 8" id="KW-0739">Sodium transport</keyword>
<keyword evidence="3 8" id="KW-0520">NAD</keyword>
<reference evidence="12" key="2">
    <citation type="submission" date="2020-09" db="EMBL/GenBank/DDBJ databases">
        <authorList>
            <person name="Sun Q."/>
            <person name="Kim S."/>
        </authorList>
    </citation>
    <scope>NUCLEOTIDE SEQUENCE</scope>
    <source>
        <strain evidence="12">KCTC 12710</strain>
    </source>
</reference>
<evidence type="ECO:0000256" key="3">
    <source>
        <dbReference type="ARBA" id="ARBA00023027"/>
    </source>
</evidence>
<evidence type="ECO:0000256" key="1">
    <source>
        <dbReference type="ARBA" id="ARBA00022448"/>
    </source>
</evidence>
<feature type="domain" description="NqrA N-terminal barrel-sandwich hybrid" evidence="9">
    <location>
        <begin position="5"/>
        <end position="98"/>
    </location>
</feature>
<reference evidence="12" key="1">
    <citation type="journal article" date="2014" name="Int. J. Syst. Evol. Microbiol.">
        <title>Complete genome sequence of Corynebacterium casei LMG S-19264T (=DSM 44701T), isolated from a smear-ripened cheese.</title>
        <authorList>
            <consortium name="US DOE Joint Genome Institute (JGI-PGF)"/>
            <person name="Walter F."/>
            <person name="Albersmeier A."/>
            <person name="Kalinowski J."/>
            <person name="Ruckert C."/>
        </authorList>
    </citation>
    <scope>NUCLEOTIDE SEQUENCE</scope>
    <source>
        <strain evidence="12">KCTC 12710</strain>
    </source>
</reference>
<name>A0A918R2V3_9FLAO</name>
<dbReference type="NCBIfam" id="NF003761">
    <property type="entry name" value="PRK05352.1-4"/>
    <property type="match status" value="1"/>
</dbReference>
<sequence length="451" mass="49602">MSNDIRIKKGLDIKLIGEAEKTVEQAIISNYCTVRPEDFHGVIPKLIAKEGTSVEAGGTLFYDKANENIKFSSPVSGKIVEVVRGPKRRIDALRIEADKSQSYKDYGKFNVDAAKAEEVKEHLLESGCWPFIKQRPYDVIANPEKSPKAIFISAYASAPLAADLDFTLQGKEAELQAAVNALGKLTEGKVHVSVGKNSNSPLAGLSGITLHKVSGPHPSGNVGTQINKIDPINKGEIVWTVNAQDLVIIGELLLTGKFNAERIVALVGSSVQKPRYFKTSIGSEVATMVYDKGVEKDGNDRIISGNVLSGKQVQADGSLDYYSNIISIIPEGDDYEFFGWTKPIFNKLSISRALTFSWLNPKKEYALNTNTNGEHRAFVTTGTYEEVFPLDIYPMQVLKACMYQDLDEMEALGMYELAPEDFALTEFVCVSKQPHQKIIRAGLDLMLKEIG</sequence>
<evidence type="ECO:0000313" key="13">
    <source>
        <dbReference type="Proteomes" id="UP000636004"/>
    </source>
</evidence>
<dbReference type="PANTHER" id="PTHR37839">
    <property type="entry name" value="NA(+)-TRANSLOCATING NADH-QUINONE REDUCTASE SUBUNIT A"/>
    <property type="match status" value="1"/>
</dbReference>
<dbReference type="EC" id="7.2.1.1" evidence="8"/>
<dbReference type="Pfam" id="PF11973">
    <property type="entry name" value="NQRA_SLBB"/>
    <property type="match status" value="1"/>
</dbReference>
<evidence type="ECO:0000256" key="8">
    <source>
        <dbReference type="HAMAP-Rule" id="MF_00425"/>
    </source>
</evidence>